<dbReference type="Proteomes" id="UP000827892">
    <property type="component" value="Chromosome V"/>
</dbReference>
<dbReference type="PIRSF" id="PIRSF015697">
    <property type="entry name" value="UCP015697"/>
    <property type="match status" value="1"/>
</dbReference>
<proteinExistence type="predicted"/>
<dbReference type="InterPro" id="IPR016638">
    <property type="entry name" value="UPF0376"/>
</dbReference>
<organism evidence="2 3">
    <name type="scientific">Caenorhabditis briggsae</name>
    <dbReference type="NCBI Taxonomy" id="6238"/>
    <lineage>
        <taxon>Eukaryota</taxon>
        <taxon>Metazoa</taxon>
        <taxon>Ecdysozoa</taxon>
        <taxon>Nematoda</taxon>
        <taxon>Chromadorea</taxon>
        <taxon>Rhabditida</taxon>
        <taxon>Rhabditina</taxon>
        <taxon>Rhabditomorpha</taxon>
        <taxon>Rhabditoidea</taxon>
        <taxon>Rhabditidae</taxon>
        <taxon>Peloderinae</taxon>
        <taxon>Caenorhabditis</taxon>
    </lineage>
</organism>
<dbReference type="PANTHER" id="PTHR21453">
    <property type="entry name" value="DUF19 DOMAIN-CONTAINING PROTEIN-RELATED-RELATED"/>
    <property type="match status" value="1"/>
</dbReference>
<feature type="domain" description="T20D4.11-like" evidence="1">
    <location>
        <begin position="39"/>
        <end position="195"/>
    </location>
</feature>
<evidence type="ECO:0000313" key="3">
    <source>
        <dbReference type="Proteomes" id="UP000827892"/>
    </source>
</evidence>
<accession>A0AAE9A3R9</accession>
<gene>
    <name evidence="2" type="ORF">L3Y34_006223</name>
</gene>
<dbReference type="InterPro" id="IPR002542">
    <property type="entry name" value="T20D4.11-like_dom"/>
</dbReference>
<dbReference type="EMBL" id="CP090895">
    <property type="protein sequence ID" value="ULT86387.1"/>
    <property type="molecule type" value="Genomic_DNA"/>
</dbReference>
<name>A0AAE9A3R9_CAEBR</name>
<dbReference type="Pfam" id="PF01579">
    <property type="entry name" value="DUF19"/>
    <property type="match status" value="1"/>
</dbReference>
<reference evidence="2 3" key="1">
    <citation type="submission" date="2022-02" db="EMBL/GenBank/DDBJ databases">
        <title>Chromosome-level reference genomes for two strains of Caenorhabditis briggsae: an improved platform for comparative genomics.</title>
        <authorList>
            <person name="Stevens L."/>
            <person name="Andersen E.C."/>
        </authorList>
    </citation>
    <scope>NUCLEOTIDE SEQUENCE [LARGE SCALE GENOMIC DNA]</scope>
    <source>
        <strain evidence="2">QX1410_ONT</strain>
        <tissue evidence="2">Whole-organism</tissue>
    </source>
</reference>
<dbReference type="PANTHER" id="PTHR21453:SF31">
    <property type="entry name" value="DUF19 DOMAIN-CONTAINING PROTEIN"/>
    <property type="match status" value="1"/>
</dbReference>
<dbReference type="OMA" id="HECISSM"/>
<evidence type="ECO:0000259" key="1">
    <source>
        <dbReference type="Pfam" id="PF01579"/>
    </source>
</evidence>
<dbReference type="KEGG" id="cbr:CBG_00779"/>
<dbReference type="AlphaFoldDB" id="A0AAE9A3R9"/>
<evidence type="ECO:0000313" key="2">
    <source>
        <dbReference type="EMBL" id="ULT86387.1"/>
    </source>
</evidence>
<protein>
    <recommendedName>
        <fullName evidence="1">T20D4.11-like domain-containing protein</fullName>
    </recommendedName>
</protein>
<sequence>MKVSLEFVLLGVAILGIGYVASLPTNATALATIEPPKNCTAMTFFKAVGCLYRLGEYMGKMYFLNINKPSSIESFHKSCISLQECIRSISCEDGQSEGTKLANQIESHCVTLQYLFKDFSPCFEKFDKNNKDSKCVESWVPFVDSEKNATQTEICNNFFGDNNCMKKEVTDTCSETEWKGLRDHFIKSTPEIKACGFEDL</sequence>